<dbReference type="GeneID" id="23629557"/>
<keyword evidence="1" id="KW-0808">Transferase</keyword>
<protein>
    <submittedName>
        <fullName evidence="1">Putative group II intron reverse transcriptase/maturase protein</fullName>
    </submittedName>
</protein>
<sequence length="89" mass="10935">MYISLVKCESSKHLFNIKTCWQSLFWSKIHLRILMLIKQIFIETKKHNLSYVYKLQNYLINSNELKLFELNAIISKTYFFYYKKEKKNT</sequence>
<evidence type="ECO:0000313" key="1">
    <source>
        <dbReference type="EMBL" id="AJH65983.1"/>
    </source>
</evidence>
<keyword evidence="1" id="KW-0548">Nucleotidyltransferase</keyword>
<accession>A0A0B5VUW5</accession>
<organism evidence="1">
    <name type="scientific">Vertebrata lanosa</name>
    <dbReference type="NCBI Taxonomy" id="1261582"/>
    <lineage>
        <taxon>Eukaryota</taxon>
        <taxon>Rhodophyta</taxon>
        <taxon>Florideophyceae</taxon>
        <taxon>Rhodymeniophycidae</taxon>
        <taxon>Ceramiales</taxon>
        <taxon>Rhodomelaceae</taxon>
        <taxon>Polysiphonioideae</taxon>
        <taxon>Vertebrata</taxon>
    </lineage>
</organism>
<keyword evidence="1" id="KW-0934">Plastid</keyword>
<gene>
    <name evidence="1" type="primary">mat</name>
</gene>
<proteinExistence type="predicted"/>
<keyword evidence="1" id="KW-0695">RNA-directed DNA polymerase</keyword>
<reference evidence="1" key="1">
    <citation type="journal article" date="2015" name="J. Phycol.">
        <title>The Choreocolax polysiphoniae plastid forces a reevaluation of the evolutionary pathways to parasitism in red algae.</title>
        <authorList>
            <person name="Salomaki E.D."/>
            <person name="Nickles K.R."/>
            <person name="Lane C.E."/>
        </authorList>
    </citation>
    <scope>NUCLEOTIDE SEQUENCE</scope>
</reference>
<dbReference type="GO" id="GO:0003964">
    <property type="term" value="F:RNA-directed DNA polymerase activity"/>
    <property type="evidence" value="ECO:0007669"/>
    <property type="project" value="UniProtKB-KW"/>
</dbReference>
<dbReference type="RefSeq" id="YP_009122225.1">
    <property type="nucleotide sequence ID" value="NC_026523.1"/>
</dbReference>
<dbReference type="EMBL" id="KP308097">
    <property type="protein sequence ID" value="AJH65983.1"/>
    <property type="molecule type" value="Genomic_DNA"/>
</dbReference>
<dbReference type="AlphaFoldDB" id="A0A0B5VUW5"/>
<name>A0A0B5VUW5_9FLOR</name>
<geneLocation type="plastid" evidence="1"/>